<evidence type="ECO:0000259" key="6">
    <source>
        <dbReference type="Pfam" id="PF00156"/>
    </source>
</evidence>
<comment type="subunit">
    <text evidence="1">Homodimer.</text>
</comment>
<dbReference type="CDD" id="cd06223">
    <property type="entry name" value="PRTases_typeI"/>
    <property type="match status" value="1"/>
</dbReference>
<dbReference type="SUPFAM" id="SSF53271">
    <property type="entry name" value="PRTase-like"/>
    <property type="match status" value="1"/>
</dbReference>
<dbReference type="GO" id="GO:0045982">
    <property type="term" value="P:negative regulation of purine nucleobase metabolic process"/>
    <property type="evidence" value="ECO:0007669"/>
    <property type="project" value="InterPro"/>
</dbReference>
<keyword evidence="2" id="KW-0805">Transcription regulation</keyword>
<keyword evidence="4" id="KW-0804">Transcription</keyword>
<evidence type="ECO:0000313" key="9">
    <source>
        <dbReference type="Proteomes" id="UP000263232"/>
    </source>
</evidence>
<reference evidence="8 9" key="1">
    <citation type="submission" date="2017-09" db="EMBL/GenBank/DDBJ databases">
        <title>Complete genome sequence of Oxytococcus suis strain ZY16052.</title>
        <authorList>
            <person name="Li F."/>
        </authorList>
    </citation>
    <scope>NUCLEOTIDE SEQUENCE [LARGE SCALE GENOMIC DNA]</scope>
    <source>
        <strain evidence="8 9">ZY16052</strain>
    </source>
</reference>
<dbReference type="OrthoDB" id="4213751at2"/>
<dbReference type="AlphaFoldDB" id="A0A347WND7"/>
<dbReference type="SUPFAM" id="SSF46785">
    <property type="entry name" value="Winged helix' DNA-binding domain"/>
    <property type="match status" value="1"/>
</dbReference>
<dbReference type="EMBL" id="CP023434">
    <property type="protein sequence ID" value="AXY26594.1"/>
    <property type="molecule type" value="Genomic_DNA"/>
</dbReference>
<dbReference type="GO" id="GO:0003677">
    <property type="term" value="F:DNA binding"/>
    <property type="evidence" value="ECO:0007669"/>
    <property type="project" value="UniProtKB-KW"/>
</dbReference>
<accession>A0A347WND7</accession>
<dbReference type="GO" id="GO:0045892">
    <property type="term" value="P:negative regulation of DNA-templated transcription"/>
    <property type="evidence" value="ECO:0007669"/>
    <property type="project" value="InterPro"/>
</dbReference>
<evidence type="ECO:0000313" key="8">
    <source>
        <dbReference type="EMBL" id="AXY26594.1"/>
    </source>
</evidence>
<dbReference type="InterPro" id="IPR015265">
    <property type="entry name" value="PuR_N"/>
</dbReference>
<evidence type="ECO:0000256" key="3">
    <source>
        <dbReference type="ARBA" id="ARBA00023125"/>
    </source>
</evidence>
<name>A0A347WND7_9LACT</name>
<keyword evidence="3" id="KW-0238">DNA-binding</keyword>
<dbReference type="Gene3D" id="1.10.10.10">
    <property type="entry name" value="Winged helix-like DNA-binding domain superfamily/Winged helix DNA-binding domain"/>
    <property type="match status" value="1"/>
</dbReference>
<gene>
    <name evidence="8" type="ORF">CL176_11615</name>
</gene>
<feature type="domain" description="Phosphoribosyltransferase" evidence="6">
    <location>
        <begin position="109"/>
        <end position="246"/>
    </location>
</feature>
<dbReference type="RefSeq" id="WP_118991450.1">
    <property type="nucleotide sequence ID" value="NZ_CP023434.1"/>
</dbReference>
<dbReference type="NCBIfam" id="TIGR01743">
    <property type="entry name" value="purR_Bsub"/>
    <property type="match status" value="1"/>
</dbReference>
<dbReference type="Pfam" id="PF00156">
    <property type="entry name" value="Pribosyltran"/>
    <property type="match status" value="1"/>
</dbReference>
<evidence type="ECO:0000256" key="4">
    <source>
        <dbReference type="ARBA" id="ARBA00023163"/>
    </source>
</evidence>
<dbReference type="PANTHER" id="PTHR43864:SF2">
    <property type="entry name" value="PUR OPERON REPRESSOR"/>
    <property type="match status" value="1"/>
</dbReference>
<evidence type="ECO:0000256" key="1">
    <source>
        <dbReference type="ARBA" id="ARBA00011738"/>
    </source>
</evidence>
<feature type="domain" description="Bacterial purine repressor N-terminal" evidence="7">
    <location>
        <begin position="8"/>
        <end position="77"/>
    </location>
</feature>
<dbReference type="InterPro" id="IPR050118">
    <property type="entry name" value="Pur/Pyrimidine_PRTase"/>
</dbReference>
<dbReference type="Pfam" id="PF09182">
    <property type="entry name" value="PuR_N"/>
    <property type="match status" value="1"/>
</dbReference>
<evidence type="ECO:0000259" key="7">
    <source>
        <dbReference type="Pfam" id="PF09182"/>
    </source>
</evidence>
<proteinExistence type="inferred from homology"/>
<evidence type="ECO:0000256" key="5">
    <source>
        <dbReference type="ARBA" id="ARBA00049656"/>
    </source>
</evidence>
<comment type="similarity">
    <text evidence="5">Belongs to the purine/pyrimidine phosphoribosyltransferase family. PurR subfamily.</text>
</comment>
<dbReference type="InterPro" id="IPR000836">
    <property type="entry name" value="PRTase_dom"/>
</dbReference>
<organism evidence="8 9">
    <name type="scientific">Suicoccus acidiformans</name>
    <dbReference type="NCBI Taxonomy" id="2036206"/>
    <lineage>
        <taxon>Bacteria</taxon>
        <taxon>Bacillati</taxon>
        <taxon>Bacillota</taxon>
        <taxon>Bacilli</taxon>
        <taxon>Lactobacillales</taxon>
        <taxon>Aerococcaceae</taxon>
        <taxon>Suicoccus</taxon>
    </lineage>
</organism>
<dbReference type="KEGG" id="abae:CL176_11615"/>
<dbReference type="Gene3D" id="3.40.50.2020">
    <property type="match status" value="1"/>
</dbReference>
<dbReference type="InterPro" id="IPR036390">
    <property type="entry name" value="WH_DNA-bd_sf"/>
</dbReference>
<sequence>MENLSHYKRSQRLIYITEYFLSHPSQQIQLRYFIDLFQVSKSTISEDVSLIRDVFEDKGCGTIRAEVGASGGLYYQPHLLGQERRRFIRDVQFALTNRQRILPGNYISLDDILEDPYLLNQAARLIADYYNVSEIDAVMTVETNGVALAVMVAHYLRVKCVIARRDSKDTVGPTISINYVSGSHQEVRKMELPKNSLQADMKVLIVDDFLRNGGTIQGLTALLAEFNCKVAGICLFAENSGQYTMDLPAYDALFNVQLAYNKTKGHYELQAEPGEMLSF</sequence>
<keyword evidence="9" id="KW-1185">Reference proteome</keyword>
<dbReference type="InterPro" id="IPR010078">
    <property type="entry name" value="PurR_Bsub"/>
</dbReference>
<dbReference type="InterPro" id="IPR036388">
    <property type="entry name" value="WH-like_DNA-bd_sf"/>
</dbReference>
<protein>
    <submittedName>
        <fullName evidence="8">Pur operon repressor</fullName>
    </submittedName>
</protein>
<dbReference type="Proteomes" id="UP000263232">
    <property type="component" value="Chromosome"/>
</dbReference>
<dbReference type="PANTHER" id="PTHR43864">
    <property type="entry name" value="HYPOXANTHINE/GUANINE PHOSPHORIBOSYLTRANSFERASE"/>
    <property type="match status" value="1"/>
</dbReference>
<dbReference type="InterPro" id="IPR029057">
    <property type="entry name" value="PRTase-like"/>
</dbReference>
<evidence type="ECO:0000256" key="2">
    <source>
        <dbReference type="ARBA" id="ARBA00023015"/>
    </source>
</evidence>